<dbReference type="Pfam" id="PF01361">
    <property type="entry name" value="Tautomerase"/>
    <property type="match status" value="1"/>
</dbReference>
<evidence type="ECO:0000256" key="1">
    <source>
        <dbReference type="ARBA" id="ARBA00023235"/>
    </source>
</evidence>
<reference evidence="3 4" key="1">
    <citation type="submission" date="2024-07" db="EMBL/GenBank/DDBJ databases">
        <title>Isolation, whole-genome sequencing, and annotation of five antibiotic-resistant bacteria from environmental samples.</title>
        <authorList>
            <person name="Bedore T."/>
            <person name="Hudson A.O."/>
            <person name="Kumar G."/>
        </authorList>
    </citation>
    <scope>NUCLEOTIDE SEQUENCE [LARGE SCALE GENOMIC DNA]</scope>
    <source>
        <strain evidence="3 4">RIT844</strain>
    </source>
</reference>
<dbReference type="Gene3D" id="3.30.429.10">
    <property type="entry name" value="Macrophage Migration Inhibitory Factor"/>
    <property type="match status" value="1"/>
</dbReference>
<comment type="caution">
    <text evidence="3">The sequence shown here is derived from an EMBL/GenBank/DDBJ whole genome shotgun (WGS) entry which is preliminary data.</text>
</comment>
<dbReference type="InterPro" id="IPR014347">
    <property type="entry name" value="Tautomerase/MIF_sf"/>
</dbReference>
<evidence type="ECO:0000313" key="3">
    <source>
        <dbReference type="EMBL" id="MET3076354.1"/>
    </source>
</evidence>
<keyword evidence="1" id="KW-0413">Isomerase</keyword>
<dbReference type="InterPro" id="IPR004370">
    <property type="entry name" value="4-OT-like_dom"/>
</dbReference>
<protein>
    <submittedName>
        <fullName evidence="3">Tautomerase family protein</fullName>
    </submittedName>
</protein>
<evidence type="ECO:0000313" key="4">
    <source>
        <dbReference type="Proteomes" id="UP001548992"/>
    </source>
</evidence>
<dbReference type="Proteomes" id="UP001548992">
    <property type="component" value="Unassembled WGS sequence"/>
</dbReference>
<accession>A0ABV2DZA8</accession>
<keyword evidence="4" id="KW-1185">Reference proteome</keyword>
<proteinExistence type="predicted"/>
<name>A0ABV2DZA8_9GAMM</name>
<dbReference type="EMBL" id="JBEWWF010000002">
    <property type="protein sequence ID" value="MET3076354.1"/>
    <property type="molecule type" value="Genomic_DNA"/>
</dbReference>
<dbReference type="SUPFAM" id="SSF55331">
    <property type="entry name" value="Tautomerase/MIF"/>
    <property type="match status" value="1"/>
</dbReference>
<evidence type="ECO:0000259" key="2">
    <source>
        <dbReference type="Pfam" id="PF01361"/>
    </source>
</evidence>
<sequence length="84" mass="9328">MTLRAVLLLRYAENERLLYGAAEMPEIVVYAAEGRTIEQKKKLLRAVTAAVADSFEIDANSVTVSIIETPKHHKSKGGVPFDER</sequence>
<feature type="domain" description="4-oxalocrotonate tautomerase-like" evidence="2">
    <location>
        <begin position="26"/>
        <end position="81"/>
    </location>
</feature>
<gene>
    <name evidence="3" type="ORF">ABXV16_11385</name>
</gene>
<dbReference type="RefSeq" id="WP_225608259.1">
    <property type="nucleotide sequence ID" value="NZ_JALMEU010000002.1"/>
</dbReference>
<organism evidence="3 4">
    <name type="scientific">Pantoea leporis</name>
    <dbReference type="NCBI Taxonomy" id="2933780"/>
    <lineage>
        <taxon>Bacteria</taxon>
        <taxon>Pseudomonadati</taxon>
        <taxon>Pseudomonadota</taxon>
        <taxon>Gammaproteobacteria</taxon>
        <taxon>Enterobacterales</taxon>
        <taxon>Erwiniaceae</taxon>
        <taxon>Pantoea</taxon>
    </lineage>
</organism>